<dbReference type="InterPro" id="IPR036388">
    <property type="entry name" value="WH-like_DNA-bd_sf"/>
</dbReference>
<evidence type="ECO:0000259" key="4">
    <source>
        <dbReference type="PROSITE" id="PS50043"/>
    </source>
</evidence>
<dbReference type="PANTHER" id="PTHR44688">
    <property type="entry name" value="DNA-BINDING TRANSCRIPTIONAL ACTIVATOR DEVR_DOSR"/>
    <property type="match status" value="1"/>
</dbReference>
<dbReference type="Pfam" id="PF00196">
    <property type="entry name" value="GerE"/>
    <property type="match status" value="1"/>
</dbReference>
<dbReference type="InterPro" id="IPR016032">
    <property type="entry name" value="Sig_transdc_resp-reg_C-effctor"/>
</dbReference>
<proteinExistence type="predicted"/>
<evidence type="ECO:0000313" key="6">
    <source>
        <dbReference type="Proteomes" id="UP001595539"/>
    </source>
</evidence>
<dbReference type="Proteomes" id="UP001595539">
    <property type="component" value="Unassembled WGS sequence"/>
</dbReference>
<feature type="domain" description="HTH luxR-type" evidence="4">
    <location>
        <begin position="302"/>
        <end position="367"/>
    </location>
</feature>
<name>A0ABV7U620_9RHOB</name>
<dbReference type="PANTHER" id="PTHR44688:SF16">
    <property type="entry name" value="DNA-BINDING TRANSCRIPTIONAL ACTIVATOR DEVR_DOSR"/>
    <property type="match status" value="1"/>
</dbReference>
<dbReference type="PRINTS" id="PR00038">
    <property type="entry name" value="HTHLUXR"/>
</dbReference>
<reference evidence="6" key="1">
    <citation type="journal article" date="2019" name="Int. J. Syst. Evol. Microbiol.">
        <title>The Global Catalogue of Microorganisms (GCM) 10K type strain sequencing project: providing services to taxonomists for standard genome sequencing and annotation.</title>
        <authorList>
            <consortium name="The Broad Institute Genomics Platform"/>
            <consortium name="The Broad Institute Genome Sequencing Center for Infectious Disease"/>
            <person name="Wu L."/>
            <person name="Ma J."/>
        </authorList>
    </citation>
    <scope>NUCLEOTIDE SEQUENCE [LARGE SCALE GENOMIC DNA]</scope>
    <source>
        <strain evidence="6">KCTC 42473</strain>
    </source>
</reference>
<keyword evidence="3" id="KW-0804">Transcription</keyword>
<gene>
    <name evidence="5" type="ORF">ACFOM8_13075</name>
</gene>
<sequence length="368" mass="39791">MPSPAPPEDPLIACLHRAALDPAGWQDFVLALEQGLGCAKASIHGVAERSGAPFLSVAGSFDAAFARSYLAHFHRINPFVPLSAAMSPGRARMSPMDLPDDALRRTEFYNDWLRPQEDLAIAVAVRSRPHADRSLVLSLNLRRRDGERAASRAQRLLDRLEPHLSHAFQVAEIISALSLGGGRAEAGGGGGLMMVDDGLSLIWADDGAAAQDGRVFRLDPFRKVIFQNGAMQDWARAACRSPGGAGRPPPVFRAADGWQIRLAQPGDGICLPSPFFGGHSFSRPRMLFLLSRAAGEPSRIPGLRSRFGLTPAEAEIARAIAQGLTTAEIAMARQTSLHTVRNQIRSVLGKMEARHRIDVARILAQDRS</sequence>
<protein>
    <submittedName>
        <fullName evidence="5">LuxR C-terminal-related transcriptional regulator</fullName>
    </submittedName>
</protein>
<dbReference type="EMBL" id="JBHRXY010000010">
    <property type="protein sequence ID" value="MFC3630378.1"/>
    <property type="molecule type" value="Genomic_DNA"/>
</dbReference>
<keyword evidence="6" id="KW-1185">Reference proteome</keyword>
<evidence type="ECO:0000256" key="2">
    <source>
        <dbReference type="ARBA" id="ARBA00023125"/>
    </source>
</evidence>
<dbReference type="PROSITE" id="PS50043">
    <property type="entry name" value="HTH_LUXR_2"/>
    <property type="match status" value="1"/>
</dbReference>
<dbReference type="SUPFAM" id="SSF46894">
    <property type="entry name" value="C-terminal effector domain of the bipartite response regulators"/>
    <property type="match status" value="1"/>
</dbReference>
<dbReference type="Gene3D" id="1.10.10.10">
    <property type="entry name" value="Winged helix-like DNA-binding domain superfamily/Winged helix DNA-binding domain"/>
    <property type="match status" value="1"/>
</dbReference>
<comment type="caution">
    <text evidence="5">The sequence shown here is derived from an EMBL/GenBank/DDBJ whole genome shotgun (WGS) entry which is preliminary data.</text>
</comment>
<keyword evidence="1" id="KW-0805">Transcription regulation</keyword>
<dbReference type="SMART" id="SM00421">
    <property type="entry name" value="HTH_LUXR"/>
    <property type="match status" value="1"/>
</dbReference>
<dbReference type="InterPro" id="IPR000792">
    <property type="entry name" value="Tscrpt_reg_LuxR_C"/>
</dbReference>
<keyword evidence="2" id="KW-0238">DNA-binding</keyword>
<evidence type="ECO:0000256" key="3">
    <source>
        <dbReference type="ARBA" id="ARBA00023163"/>
    </source>
</evidence>
<accession>A0ABV7U620</accession>
<organism evidence="5 6">
    <name type="scientific">Paracoccus angustae</name>
    <dbReference type="NCBI Taxonomy" id="1671480"/>
    <lineage>
        <taxon>Bacteria</taxon>
        <taxon>Pseudomonadati</taxon>
        <taxon>Pseudomonadota</taxon>
        <taxon>Alphaproteobacteria</taxon>
        <taxon>Rhodobacterales</taxon>
        <taxon>Paracoccaceae</taxon>
        <taxon>Paracoccus</taxon>
    </lineage>
</organism>
<dbReference type="RefSeq" id="WP_377762012.1">
    <property type="nucleotide sequence ID" value="NZ_JBHRXY010000010.1"/>
</dbReference>
<evidence type="ECO:0000313" key="5">
    <source>
        <dbReference type="EMBL" id="MFC3630378.1"/>
    </source>
</evidence>
<evidence type="ECO:0000256" key="1">
    <source>
        <dbReference type="ARBA" id="ARBA00023015"/>
    </source>
</evidence>